<dbReference type="Gene3D" id="1.20.120.330">
    <property type="entry name" value="Nucleotidyltransferases domain 2"/>
    <property type="match status" value="1"/>
</dbReference>
<accession>A0ABM8MA47</accession>
<reference evidence="1 2" key="1">
    <citation type="submission" date="2020-05" db="EMBL/GenBank/DDBJ databases">
        <authorList>
            <person name="Petersen J."/>
            <person name="Sayavedra L."/>
        </authorList>
    </citation>
    <scope>NUCLEOTIDE SEQUENCE [LARGE SCALE GENOMIC DNA]</scope>
    <source>
        <strain evidence="1">B azoricus SOX ET2 1586I</strain>
    </source>
</reference>
<organism evidence="1 2">
    <name type="scientific">Bathymodiolus thermophilus thioautotrophic gill symbiont</name>
    <dbReference type="NCBI Taxonomy" id="2360"/>
    <lineage>
        <taxon>Bacteria</taxon>
        <taxon>Pseudomonadati</taxon>
        <taxon>Pseudomonadota</taxon>
        <taxon>Gammaproteobacteria</taxon>
        <taxon>sulfur-oxidizing symbionts</taxon>
    </lineage>
</organism>
<proteinExistence type="predicted"/>
<dbReference type="SUPFAM" id="SSF81593">
    <property type="entry name" value="Nucleotidyltransferase substrate binding subunit/domain"/>
    <property type="match status" value="1"/>
</dbReference>
<protein>
    <recommendedName>
        <fullName evidence="3">Nucleotidyltransferase</fullName>
    </recommendedName>
</protein>
<evidence type="ECO:0000313" key="2">
    <source>
        <dbReference type="Proteomes" id="UP000626656"/>
    </source>
</evidence>
<comment type="caution">
    <text evidence="1">The sequence shown here is derived from an EMBL/GenBank/DDBJ whole genome shotgun (WGS) entry which is preliminary data.</text>
</comment>
<gene>
    <name evidence="1" type="ORF">AZO1586I_1918</name>
</gene>
<dbReference type="Proteomes" id="UP000626656">
    <property type="component" value="Unassembled WGS sequence"/>
</dbReference>
<evidence type="ECO:0000313" key="1">
    <source>
        <dbReference type="EMBL" id="CAB5507604.1"/>
    </source>
</evidence>
<evidence type="ECO:0008006" key="3">
    <source>
        <dbReference type="Google" id="ProtNLM"/>
    </source>
</evidence>
<dbReference type="Pfam" id="PF08780">
    <property type="entry name" value="NTase_sub_bind"/>
    <property type="match status" value="1"/>
</dbReference>
<sequence>MNEKQDIRWKQRFQNYAKAFALLRVVVEENEDICTLSDLEKEGLIKRFEFTLELAWKVLKDKMQDDGIIIDRISPKYVIKLAYSSKYIDDADVWLSMINDRNLMSHTYNFANFNKTIKSLKETYFHHLEKFYIDFIEYDLNQ</sequence>
<dbReference type="InterPro" id="IPR010235">
    <property type="entry name" value="HepT"/>
</dbReference>
<keyword evidence="2" id="KW-1185">Reference proteome</keyword>
<dbReference type="RefSeq" id="WP_202776347.1">
    <property type="nucleotide sequence ID" value="NZ_CAHJWF010000437.1"/>
</dbReference>
<dbReference type="EMBL" id="CAHJWF010000437">
    <property type="protein sequence ID" value="CAB5507604.1"/>
    <property type="molecule type" value="Genomic_DNA"/>
</dbReference>
<name>A0ABM8MA47_9GAMM</name>
<dbReference type="NCBIfam" id="TIGR01987">
    <property type="entry name" value="HI0074"/>
    <property type="match status" value="1"/>
</dbReference>